<dbReference type="AlphaFoldDB" id="A0A7W6BVN1"/>
<gene>
    <name evidence="3" type="ORF">GGR05_000667</name>
</gene>
<keyword evidence="1" id="KW-0809">Transit peptide</keyword>
<dbReference type="GO" id="GO:0016226">
    <property type="term" value="P:iron-sulfur cluster assembly"/>
    <property type="evidence" value="ECO:0007669"/>
    <property type="project" value="TreeGrafter"/>
</dbReference>
<keyword evidence="4" id="KW-1185">Reference proteome</keyword>
<dbReference type="InterPro" id="IPR057460">
    <property type="entry name" value="CAF17_C"/>
</dbReference>
<sequence length="276" mass="28941">MSARLSDRATLHVTGADAEPFLQNLVTADLDALAPGEARPAALLTPQGKILFDFLLSRIDDGLRLDVAAGARSDLAKRLTLYKLRAKVAISLSDEPVGVFWETGEGPAGAVADRRFPTGVFRSYGMDVDEGDPAAFEALRLSLGIAEAERDFPGSDVFPHDVLLDQNGGVSFRKGCYVGQEVVARMQHRGTARRRVMVLRAEGHLTPGANVEAGGRTIGTVLSAHVGLGIGMVRIDRLVDALAAGASLSADGVPVEAEVPSWAGYALPEAGSGGEA</sequence>
<dbReference type="EMBL" id="JACIDO010000001">
    <property type="protein sequence ID" value="MBB3934556.1"/>
    <property type="molecule type" value="Genomic_DNA"/>
</dbReference>
<dbReference type="Proteomes" id="UP000531216">
    <property type="component" value="Unassembled WGS sequence"/>
</dbReference>
<dbReference type="PIRSF" id="PIRSF006487">
    <property type="entry name" value="GcvT"/>
    <property type="match status" value="1"/>
</dbReference>
<dbReference type="PANTHER" id="PTHR22602">
    <property type="entry name" value="TRANSFERASE CAF17, MITOCHONDRIAL-RELATED"/>
    <property type="match status" value="1"/>
</dbReference>
<dbReference type="InterPro" id="IPR017703">
    <property type="entry name" value="YgfZ/GCV_T_CS"/>
</dbReference>
<protein>
    <recommendedName>
        <fullName evidence="2">CAF17 C-terminal domain-containing protein</fullName>
    </recommendedName>
</protein>
<evidence type="ECO:0000259" key="2">
    <source>
        <dbReference type="Pfam" id="PF25455"/>
    </source>
</evidence>
<dbReference type="Gene3D" id="3.30.1360.120">
    <property type="entry name" value="Probable tRNA modification gtpase trme, domain 1"/>
    <property type="match status" value="2"/>
</dbReference>
<dbReference type="Pfam" id="PF25455">
    <property type="entry name" value="Beta-barrel_CAF17_C"/>
    <property type="match status" value="1"/>
</dbReference>
<dbReference type="SUPFAM" id="SSF103025">
    <property type="entry name" value="Folate-binding domain"/>
    <property type="match status" value="1"/>
</dbReference>
<evidence type="ECO:0000256" key="1">
    <source>
        <dbReference type="ARBA" id="ARBA00022946"/>
    </source>
</evidence>
<organism evidence="3 4">
    <name type="scientific">Aureimonas phyllosphaerae</name>
    <dbReference type="NCBI Taxonomy" id="1166078"/>
    <lineage>
        <taxon>Bacteria</taxon>
        <taxon>Pseudomonadati</taxon>
        <taxon>Pseudomonadota</taxon>
        <taxon>Alphaproteobacteria</taxon>
        <taxon>Hyphomicrobiales</taxon>
        <taxon>Aurantimonadaceae</taxon>
        <taxon>Aureimonas</taxon>
    </lineage>
</organism>
<accession>A0A7W6BVN1</accession>
<dbReference type="PANTHER" id="PTHR22602:SF0">
    <property type="entry name" value="TRANSFERASE CAF17, MITOCHONDRIAL-RELATED"/>
    <property type="match status" value="1"/>
</dbReference>
<proteinExistence type="predicted"/>
<evidence type="ECO:0000313" key="4">
    <source>
        <dbReference type="Proteomes" id="UP000531216"/>
    </source>
</evidence>
<comment type="caution">
    <text evidence="3">The sequence shown here is derived from an EMBL/GenBank/DDBJ whole genome shotgun (WGS) entry which is preliminary data.</text>
</comment>
<evidence type="ECO:0000313" key="3">
    <source>
        <dbReference type="EMBL" id="MBB3934556.1"/>
    </source>
</evidence>
<reference evidence="3 4" key="1">
    <citation type="submission" date="2020-08" db="EMBL/GenBank/DDBJ databases">
        <title>Genomic Encyclopedia of Type Strains, Phase IV (KMG-IV): sequencing the most valuable type-strain genomes for metagenomic binning, comparative biology and taxonomic classification.</title>
        <authorList>
            <person name="Goeker M."/>
        </authorList>
    </citation>
    <scope>NUCLEOTIDE SEQUENCE [LARGE SCALE GENOMIC DNA]</scope>
    <source>
        <strain evidence="3 4">DSM 25024</strain>
    </source>
</reference>
<name>A0A7W6BVN1_9HYPH</name>
<feature type="domain" description="CAF17 C-terminal" evidence="2">
    <location>
        <begin position="193"/>
        <end position="264"/>
    </location>
</feature>
<dbReference type="NCBIfam" id="TIGR03317">
    <property type="entry name" value="ygfZ_signature"/>
    <property type="match status" value="1"/>
</dbReference>
<dbReference type="InterPro" id="IPR027266">
    <property type="entry name" value="TrmE/GcvT-like"/>
</dbReference>
<dbReference type="InterPro" id="IPR045179">
    <property type="entry name" value="YgfZ/GcvT"/>
</dbReference>